<feature type="region of interest" description="Disordered" evidence="5">
    <location>
        <begin position="1"/>
        <end position="34"/>
    </location>
</feature>
<evidence type="ECO:0000313" key="7">
    <source>
        <dbReference type="EMBL" id="SDD74996.1"/>
    </source>
</evidence>
<accession>A0A1G6XCI0</accession>
<gene>
    <name evidence="7" type="ORF">SAMN05661003_101193</name>
</gene>
<dbReference type="Pfam" id="PF13307">
    <property type="entry name" value="Helicase_C_2"/>
    <property type="match status" value="1"/>
</dbReference>
<dbReference type="PROSITE" id="PS51193">
    <property type="entry name" value="HELICASE_ATP_BIND_2"/>
    <property type="match status" value="1"/>
</dbReference>
<dbReference type="GO" id="GO:0005524">
    <property type="term" value="F:ATP binding"/>
    <property type="evidence" value="ECO:0007669"/>
    <property type="project" value="UniProtKB-KW"/>
</dbReference>
<dbReference type="GO" id="GO:0003676">
    <property type="term" value="F:nucleic acid binding"/>
    <property type="evidence" value="ECO:0007669"/>
    <property type="project" value="InterPro"/>
</dbReference>
<dbReference type="EMBL" id="FNAQ01000001">
    <property type="protein sequence ID" value="SDD74996.1"/>
    <property type="molecule type" value="Genomic_DNA"/>
</dbReference>
<keyword evidence="2" id="KW-0378">Hydrolase</keyword>
<comment type="similarity">
    <text evidence="4">Belongs to the helicase family. DinG subfamily.</text>
</comment>
<dbReference type="Proteomes" id="UP000243205">
    <property type="component" value="Unassembled WGS sequence"/>
</dbReference>
<protein>
    <submittedName>
        <fullName evidence="7">ATP-dependent DNA helicase DinG</fullName>
    </submittedName>
</protein>
<evidence type="ECO:0000256" key="4">
    <source>
        <dbReference type="ARBA" id="ARBA00038058"/>
    </source>
</evidence>
<dbReference type="InterPro" id="IPR014013">
    <property type="entry name" value="Helic_SF1/SF2_ATP-bd_DinG/Rad3"/>
</dbReference>
<dbReference type="InterPro" id="IPR006555">
    <property type="entry name" value="ATP-dep_Helicase_C"/>
</dbReference>
<dbReference type="STRING" id="57664.SAMN05661003_101193"/>
<evidence type="ECO:0000256" key="5">
    <source>
        <dbReference type="SAM" id="MobiDB-lite"/>
    </source>
</evidence>
<dbReference type="PROSITE" id="PS01302">
    <property type="entry name" value="UPF0758"/>
    <property type="match status" value="1"/>
</dbReference>
<evidence type="ECO:0000256" key="2">
    <source>
        <dbReference type="ARBA" id="ARBA00022801"/>
    </source>
</evidence>
<dbReference type="Gene3D" id="3.40.50.300">
    <property type="entry name" value="P-loop containing nucleotide triphosphate hydrolases"/>
    <property type="match status" value="2"/>
</dbReference>
<keyword evidence="8" id="KW-1185">Reference proteome</keyword>
<dbReference type="InterPro" id="IPR020891">
    <property type="entry name" value="UPF0758_CS"/>
</dbReference>
<keyword evidence="7" id="KW-0347">Helicase</keyword>
<dbReference type="GO" id="GO:0016818">
    <property type="term" value="F:hydrolase activity, acting on acid anhydrides, in phosphorus-containing anhydrides"/>
    <property type="evidence" value="ECO:0007669"/>
    <property type="project" value="InterPro"/>
</dbReference>
<name>A0A1G6XCI0_9BACT</name>
<dbReference type="InterPro" id="IPR014001">
    <property type="entry name" value="Helicase_ATP-bd"/>
</dbReference>
<dbReference type="SMART" id="SM00487">
    <property type="entry name" value="DEXDc"/>
    <property type="match status" value="1"/>
</dbReference>
<dbReference type="SUPFAM" id="SSF52540">
    <property type="entry name" value="P-loop containing nucleoside triphosphate hydrolases"/>
    <property type="match status" value="2"/>
</dbReference>
<dbReference type="OrthoDB" id="9805194at2"/>
<dbReference type="AlphaFoldDB" id="A0A1G6XCI0"/>
<keyword evidence="1" id="KW-0547">Nucleotide-binding</keyword>
<evidence type="ECO:0000256" key="1">
    <source>
        <dbReference type="ARBA" id="ARBA00022741"/>
    </source>
</evidence>
<reference evidence="8" key="1">
    <citation type="submission" date="2016-10" db="EMBL/GenBank/DDBJ databases">
        <authorList>
            <person name="Varghese N."/>
            <person name="Submissions S."/>
        </authorList>
    </citation>
    <scope>NUCLEOTIDE SEQUENCE [LARGE SCALE GENOMIC DNA]</scope>
    <source>
        <strain evidence="8">DSM 8987</strain>
    </source>
</reference>
<keyword evidence="3" id="KW-0067">ATP-binding</keyword>
<dbReference type="PANTHER" id="PTHR11472">
    <property type="entry name" value="DNA REPAIR DEAD HELICASE RAD3/XP-D SUBFAMILY MEMBER"/>
    <property type="match status" value="1"/>
</dbReference>
<proteinExistence type="inferred from homology"/>
<dbReference type="SMART" id="SM00491">
    <property type="entry name" value="HELICc2"/>
    <property type="match status" value="1"/>
</dbReference>
<organism evidence="7 8">
    <name type="scientific">Desulfuromonas thiophila</name>
    <dbReference type="NCBI Taxonomy" id="57664"/>
    <lineage>
        <taxon>Bacteria</taxon>
        <taxon>Pseudomonadati</taxon>
        <taxon>Thermodesulfobacteriota</taxon>
        <taxon>Desulfuromonadia</taxon>
        <taxon>Desulfuromonadales</taxon>
        <taxon>Desulfuromonadaceae</taxon>
        <taxon>Desulfuromonas</taxon>
    </lineage>
</organism>
<evidence type="ECO:0000259" key="6">
    <source>
        <dbReference type="PROSITE" id="PS51193"/>
    </source>
</evidence>
<feature type="domain" description="Helicase ATP-binding" evidence="6">
    <location>
        <begin position="162"/>
        <end position="460"/>
    </location>
</feature>
<evidence type="ECO:0000256" key="3">
    <source>
        <dbReference type="ARBA" id="ARBA00022840"/>
    </source>
</evidence>
<evidence type="ECO:0000313" key="8">
    <source>
        <dbReference type="Proteomes" id="UP000243205"/>
    </source>
</evidence>
<dbReference type="InterPro" id="IPR027417">
    <property type="entry name" value="P-loop_NTPase"/>
</dbReference>
<dbReference type="PANTHER" id="PTHR11472:SF34">
    <property type="entry name" value="REGULATOR OF TELOMERE ELONGATION HELICASE 1"/>
    <property type="match status" value="1"/>
</dbReference>
<dbReference type="InterPro" id="IPR045028">
    <property type="entry name" value="DinG/Rad3-like"/>
</dbReference>
<sequence>MVTTSGHRQVRVDRNHRSPQPKPEPVSDQSPQDVYPSHCIAQLRQIIDENAGNALYCIGQTDASQQLQRVQPLTTSDLLALLSRPEPPPHSAILIHNHPSGDLSPTAAEQDLARELADRGLALHLVDNPVENIRALVDNDKTVPLPGLDPTLVRQHFSADGHLANQVGGYEDRPQQQTMARQITAALNANLLTVIEAGTGTGKSLAYLLPCALWAERHDETIVISTNTINLQQQLLSKDLPLLHHCLDDPPRAVLVKGRNNYLCLRRLQQCNLEPDLFRTGQQQELANLRHWAESAAAGSRDDLAQPPSAELWQEVCCEADQCPRHQCPFHGRCFFHRARRQASQANILVVNHALLLSDLAVRSQTGNYSSSAVLPPYSRVVMDEAHHLEDAATRHFSLRVSPYSFSRVLQRLAPTRKPERGLLLRWLIQMESRAPQLRENLMQQGHILLPQLEQLQHTSRQRFAQLCGNFCGQGQGGSWRLTPEHQSQPQWQDLRQNLLPLTATSLQLARRLDELLQLTRQLDDESQVALAATTIDVRAMSQRLTAAATDLTVLLNGDSQLCIWVEVQQPRGLRDEPFLCLNGAPINVASQLQHALYDRFRTVILTSATLSVGRSFNYFLHRSGLDRCDAARLRCLQLDSPFDFAHQAVIAIPTDLVEPTHPDFARQIQPLIERSLVAAGGNAFVLFTAYGLLRSLYNALEPPLQAQGLTCLQQGQHGRHQLLQQFVDQPRQVLFGTDSFWEGVDVPGAALQLVIITRLPFRVPTEPIQLARCEAISASGRDPFMLYTVPQAVIRLKQGFGRLIRHQQDRGLVLILDRRVTSRSYGRIFLDSLPPARRLTGDSASLQVFIQDFFQPVCPS</sequence>
<dbReference type="GO" id="GO:0003678">
    <property type="term" value="F:DNA helicase activity"/>
    <property type="evidence" value="ECO:0007669"/>
    <property type="project" value="TreeGrafter"/>
</dbReference>
<dbReference type="GO" id="GO:0006281">
    <property type="term" value="P:DNA repair"/>
    <property type="evidence" value="ECO:0007669"/>
    <property type="project" value="TreeGrafter"/>
</dbReference>